<keyword evidence="8" id="KW-1185">Reference proteome</keyword>
<gene>
    <name evidence="7" type="ORF">SCHPADRAFT_52072</name>
</gene>
<evidence type="ECO:0000256" key="5">
    <source>
        <dbReference type="ARBA" id="ARBA00023004"/>
    </source>
</evidence>
<dbReference type="PROSITE" id="PS51404">
    <property type="entry name" value="DYP_PEROXIDASE"/>
    <property type="match status" value="1"/>
</dbReference>
<dbReference type="InterPro" id="IPR002035">
    <property type="entry name" value="VWF_A"/>
</dbReference>
<dbReference type="GO" id="GO:0004601">
    <property type="term" value="F:peroxidase activity"/>
    <property type="evidence" value="ECO:0007669"/>
    <property type="project" value="UniProtKB-KW"/>
</dbReference>
<dbReference type="InterPro" id="IPR036465">
    <property type="entry name" value="vWFA_dom_sf"/>
</dbReference>
<dbReference type="GO" id="GO:0004674">
    <property type="term" value="F:protein serine/threonine kinase activity"/>
    <property type="evidence" value="ECO:0007669"/>
    <property type="project" value="TreeGrafter"/>
</dbReference>
<dbReference type="GO" id="GO:0020037">
    <property type="term" value="F:heme binding"/>
    <property type="evidence" value="ECO:0007669"/>
    <property type="project" value="InterPro"/>
</dbReference>
<dbReference type="GO" id="GO:0005737">
    <property type="term" value="C:cytoplasm"/>
    <property type="evidence" value="ECO:0007669"/>
    <property type="project" value="TreeGrafter"/>
</dbReference>
<protein>
    <recommendedName>
        <fullName evidence="6">VWFA domain-containing protein</fullName>
    </recommendedName>
</protein>
<dbReference type="CDD" id="cd00198">
    <property type="entry name" value="vWFA"/>
    <property type="match status" value="1"/>
</dbReference>
<evidence type="ECO:0000256" key="4">
    <source>
        <dbReference type="ARBA" id="ARBA00023002"/>
    </source>
</evidence>
<dbReference type="EMBL" id="KQ085885">
    <property type="protein sequence ID" value="KLO19635.1"/>
    <property type="molecule type" value="Genomic_DNA"/>
</dbReference>
<dbReference type="Gene3D" id="3.40.50.410">
    <property type="entry name" value="von Willebrand factor, type A domain"/>
    <property type="match status" value="1"/>
</dbReference>
<keyword evidence="3" id="KW-0479">Metal-binding</keyword>
<dbReference type="PROSITE" id="PS50234">
    <property type="entry name" value="VWFA"/>
    <property type="match status" value="1"/>
</dbReference>
<evidence type="ECO:0000313" key="8">
    <source>
        <dbReference type="Proteomes" id="UP000053477"/>
    </source>
</evidence>
<evidence type="ECO:0000256" key="2">
    <source>
        <dbReference type="ARBA" id="ARBA00022559"/>
    </source>
</evidence>
<dbReference type="InterPro" id="IPR052969">
    <property type="entry name" value="Thr-specific_kinase-like"/>
</dbReference>
<dbReference type="GO" id="GO:0046872">
    <property type="term" value="F:metal ion binding"/>
    <property type="evidence" value="ECO:0007669"/>
    <property type="project" value="UniProtKB-KW"/>
</dbReference>
<keyword evidence="5" id="KW-0408">Iron</keyword>
<dbReference type="OrthoDB" id="3207336at2759"/>
<dbReference type="STRING" id="27342.A0A0H2S5U7"/>
<dbReference type="SUPFAM" id="SSF54909">
    <property type="entry name" value="Dimeric alpha+beta barrel"/>
    <property type="match status" value="1"/>
</dbReference>
<dbReference type="InterPro" id="IPR011008">
    <property type="entry name" value="Dimeric_a/b-barrel"/>
</dbReference>
<dbReference type="InParanoid" id="A0A0H2S5U7"/>
<dbReference type="InterPro" id="IPR006314">
    <property type="entry name" value="Dyp_peroxidase"/>
</dbReference>
<organism evidence="7 8">
    <name type="scientific">Schizopora paradoxa</name>
    <dbReference type="NCBI Taxonomy" id="27342"/>
    <lineage>
        <taxon>Eukaryota</taxon>
        <taxon>Fungi</taxon>
        <taxon>Dikarya</taxon>
        <taxon>Basidiomycota</taxon>
        <taxon>Agaricomycotina</taxon>
        <taxon>Agaricomycetes</taxon>
        <taxon>Hymenochaetales</taxon>
        <taxon>Schizoporaceae</taxon>
        <taxon>Schizopora</taxon>
    </lineage>
</organism>
<sequence>MSYRGDPVLENPRSPPRPAWTKGGTMMVFRKLEQFVPEFDAYLAKNGPRWREFAPPGCPVLTDKEGADLWGARLIGRWKSGAPLQLAPYKDDIKMAEDPDRNNDFDYHITDHPSINPRELTDLFCPFTAHTRKTAPRSLDPYIQQRYLEGGMIVRGGIPYGIEVTKGERDSGVSSDEPSKKRGLLFVSYQSSLDEGFVRQTVAYGGNDYFPTTSILPTNHGQDPIIGGPPPPARTTPAQNEVEYVNGPVERPPERLLLNLDDGKKLGIPAVTPVVPVPIIDPPGILVQYVPNPKVQPTSGEYLNLVLPPRPNTFDRIEVSGVTSQPVPAVDVKFVPNPRVPLQNGDQVNLVIDTPEEEVIVSGVAKVRSKGAVLPPGEPQEFFVTSRGGEWFFVPPISTLKKWSKSLDVACLDIMFIVDCTSNMQKYLDQLRDSVETIMTELVNSGRFAQQDIRIGIVAFRDHPQTVQGSMQSFGFVTKLFSFESEVATIKANVASLASSGGGDGPEAQCDGLADALSADWKDEATKVAILLTDSSPHGIGEVSDAFANGCPDKKDPVSIADLMAKKGITLHTLACEIMLSTNYSRATDFYNGVTKKTCGYMDALIDVTMLKNLVVGRVLESVDIRSQVNEQRSFIQSQLQSGSGVSTVSQSLYSKLRAANTQLYQMAVESIYIQNQNADDNANAWFKASKIDSTVTGSLKKVGFRIKSEYRSGGKTQSIELTKGDVTLTLCEQIVRACQSTT</sequence>
<accession>A0A0H2S5U7</accession>
<evidence type="ECO:0000256" key="1">
    <source>
        <dbReference type="ARBA" id="ARBA00001970"/>
    </source>
</evidence>
<dbReference type="PANTHER" id="PTHR47763:SF1">
    <property type="entry name" value="DUF659 DOMAIN-CONTAINING PROTEIN"/>
    <property type="match status" value="1"/>
</dbReference>
<dbReference type="Proteomes" id="UP000053477">
    <property type="component" value="Unassembled WGS sequence"/>
</dbReference>
<name>A0A0H2S5U7_9AGAM</name>
<evidence type="ECO:0000313" key="7">
    <source>
        <dbReference type="EMBL" id="KLO19635.1"/>
    </source>
</evidence>
<dbReference type="PANTHER" id="PTHR47763">
    <property type="entry name" value="ALPHA-PROTEIN KINASE VWKA"/>
    <property type="match status" value="1"/>
</dbReference>
<keyword evidence="2" id="KW-0575">Peroxidase</keyword>
<keyword evidence="4" id="KW-0560">Oxidoreductase</keyword>
<reference evidence="7 8" key="1">
    <citation type="submission" date="2015-04" db="EMBL/GenBank/DDBJ databases">
        <title>Complete genome sequence of Schizopora paradoxa KUC8140, a cosmopolitan wood degrader in East Asia.</title>
        <authorList>
            <consortium name="DOE Joint Genome Institute"/>
            <person name="Min B."/>
            <person name="Park H."/>
            <person name="Jang Y."/>
            <person name="Kim J.-J."/>
            <person name="Kim K.H."/>
            <person name="Pangilinan J."/>
            <person name="Lipzen A."/>
            <person name="Riley R."/>
            <person name="Grigoriev I.V."/>
            <person name="Spatafora J.W."/>
            <person name="Choi I.-G."/>
        </authorList>
    </citation>
    <scope>NUCLEOTIDE SEQUENCE [LARGE SCALE GENOMIC DNA]</scope>
    <source>
        <strain evidence="7 8">KUC8140</strain>
    </source>
</reference>
<proteinExistence type="predicted"/>
<evidence type="ECO:0000259" key="6">
    <source>
        <dbReference type="PROSITE" id="PS50234"/>
    </source>
</evidence>
<dbReference type="AlphaFoldDB" id="A0A0H2S5U7"/>
<dbReference type="SUPFAM" id="SSF53300">
    <property type="entry name" value="vWA-like"/>
    <property type="match status" value="1"/>
</dbReference>
<dbReference type="Pfam" id="PF00092">
    <property type="entry name" value="VWA"/>
    <property type="match status" value="1"/>
</dbReference>
<comment type="cofactor">
    <cofactor evidence="1">
        <name>heme b</name>
        <dbReference type="ChEBI" id="CHEBI:60344"/>
    </cofactor>
</comment>
<feature type="domain" description="VWFA" evidence="6">
    <location>
        <begin position="413"/>
        <end position="575"/>
    </location>
</feature>
<evidence type="ECO:0000256" key="3">
    <source>
        <dbReference type="ARBA" id="ARBA00022723"/>
    </source>
</evidence>